<evidence type="ECO:0008006" key="3">
    <source>
        <dbReference type="Google" id="ProtNLM"/>
    </source>
</evidence>
<sequence>MTGRDSFCVDLSGPAFCDVGGLRTLVTAAAVSAAATF</sequence>
<comment type="caution">
    <text evidence="1">The sequence shown here is derived from an EMBL/GenBank/DDBJ whole genome shotgun (WGS) entry which is preliminary data.</text>
</comment>
<dbReference type="AlphaFoldDB" id="A0A438M2X6"/>
<gene>
    <name evidence="1" type="ORF">EDD27_2529</name>
</gene>
<name>A0A438M2X6_9ACTN</name>
<protein>
    <recommendedName>
        <fullName evidence="3">STAS domain-containing protein</fullName>
    </recommendedName>
</protein>
<keyword evidence="2" id="KW-1185">Reference proteome</keyword>
<evidence type="ECO:0000313" key="2">
    <source>
        <dbReference type="Proteomes" id="UP000284824"/>
    </source>
</evidence>
<evidence type="ECO:0000313" key="1">
    <source>
        <dbReference type="EMBL" id="RVX40135.1"/>
    </source>
</evidence>
<accession>A0A438M2X6</accession>
<organism evidence="1 2">
    <name type="scientific">Nonomuraea polychroma</name>
    <dbReference type="NCBI Taxonomy" id="46176"/>
    <lineage>
        <taxon>Bacteria</taxon>
        <taxon>Bacillati</taxon>
        <taxon>Actinomycetota</taxon>
        <taxon>Actinomycetes</taxon>
        <taxon>Streptosporangiales</taxon>
        <taxon>Streptosporangiaceae</taxon>
        <taxon>Nonomuraea</taxon>
    </lineage>
</organism>
<dbReference type="Proteomes" id="UP000284824">
    <property type="component" value="Unassembled WGS sequence"/>
</dbReference>
<dbReference type="EMBL" id="SAUN01000001">
    <property type="protein sequence ID" value="RVX40135.1"/>
    <property type="molecule type" value="Genomic_DNA"/>
</dbReference>
<proteinExistence type="predicted"/>
<reference evidence="1 2" key="1">
    <citation type="submission" date="2019-01" db="EMBL/GenBank/DDBJ databases">
        <title>Sequencing the genomes of 1000 actinobacteria strains.</title>
        <authorList>
            <person name="Klenk H.-P."/>
        </authorList>
    </citation>
    <scope>NUCLEOTIDE SEQUENCE [LARGE SCALE GENOMIC DNA]</scope>
    <source>
        <strain evidence="1 2">DSM 43925</strain>
    </source>
</reference>